<dbReference type="InterPro" id="IPR043128">
    <property type="entry name" value="Rev_trsase/Diguanyl_cyclase"/>
</dbReference>
<dbReference type="Pfam" id="PF03707">
    <property type="entry name" value="MHYT"/>
    <property type="match status" value="2"/>
</dbReference>
<name>A0A843B5U0_9BURK</name>
<feature type="transmembrane region" description="Helical" evidence="2">
    <location>
        <begin position="53"/>
        <end position="74"/>
    </location>
</feature>
<dbReference type="EMBL" id="JABBCQ020000007">
    <property type="protein sequence ID" value="MBI1624875.1"/>
    <property type="molecule type" value="Genomic_DNA"/>
</dbReference>
<dbReference type="Pfam" id="PF00563">
    <property type="entry name" value="EAL"/>
    <property type="match status" value="1"/>
</dbReference>
<gene>
    <name evidence="6" type="ORF">HF327_010210</name>
</gene>
<dbReference type="FunFam" id="3.30.70.270:FF:000001">
    <property type="entry name" value="Diguanylate cyclase domain protein"/>
    <property type="match status" value="1"/>
</dbReference>
<dbReference type="PANTHER" id="PTHR44757:SF2">
    <property type="entry name" value="BIOFILM ARCHITECTURE MAINTENANCE PROTEIN MBAA"/>
    <property type="match status" value="1"/>
</dbReference>
<keyword evidence="2" id="KW-0472">Membrane</keyword>
<feature type="transmembrane region" description="Helical" evidence="2">
    <location>
        <begin position="119"/>
        <end position="141"/>
    </location>
</feature>
<comment type="caution">
    <text evidence="6">The sequence shown here is derived from an EMBL/GenBank/DDBJ whole genome shotgun (WGS) entry which is preliminary data.</text>
</comment>
<dbReference type="SMART" id="SM00267">
    <property type="entry name" value="GGDEF"/>
    <property type="match status" value="1"/>
</dbReference>
<dbReference type="InterPro" id="IPR035919">
    <property type="entry name" value="EAL_sf"/>
</dbReference>
<evidence type="ECO:0000259" key="5">
    <source>
        <dbReference type="PROSITE" id="PS50924"/>
    </source>
</evidence>
<dbReference type="PANTHER" id="PTHR44757">
    <property type="entry name" value="DIGUANYLATE CYCLASE DGCP"/>
    <property type="match status" value="1"/>
</dbReference>
<organism evidence="6 7">
    <name type="scientific">Comamonas suwonensis</name>
    <dbReference type="NCBI Taxonomy" id="2606214"/>
    <lineage>
        <taxon>Bacteria</taxon>
        <taxon>Pseudomonadati</taxon>
        <taxon>Pseudomonadota</taxon>
        <taxon>Betaproteobacteria</taxon>
        <taxon>Burkholderiales</taxon>
        <taxon>Comamonadaceae</taxon>
        <taxon>Comamonas</taxon>
    </lineage>
</organism>
<protein>
    <submittedName>
        <fullName evidence="6">EAL domain-containing protein</fullName>
    </submittedName>
</protein>
<accession>A0A843B5U0</accession>
<evidence type="ECO:0000259" key="4">
    <source>
        <dbReference type="PROSITE" id="PS50887"/>
    </source>
</evidence>
<dbReference type="InterPro" id="IPR029787">
    <property type="entry name" value="Nucleotide_cyclase"/>
</dbReference>
<dbReference type="Pfam" id="PF00990">
    <property type="entry name" value="GGDEF"/>
    <property type="match status" value="1"/>
</dbReference>
<dbReference type="FunFam" id="3.20.20.450:FF:000001">
    <property type="entry name" value="Cyclic di-GMP phosphodiesterase yahA"/>
    <property type="match status" value="1"/>
</dbReference>
<dbReference type="InterPro" id="IPR001633">
    <property type="entry name" value="EAL_dom"/>
</dbReference>
<keyword evidence="2" id="KW-1133">Transmembrane helix</keyword>
<dbReference type="PROSITE" id="PS50887">
    <property type="entry name" value="GGDEF"/>
    <property type="match status" value="1"/>
</dbReference>
<reference evidence="6" key="1">
    <citation type="submission" date="2020-12" db="EMBL/GenBank/DDBJ databases">
        <title>Comamonas sp. nov., isolated from stream water.</title>
        <authorList>
            <person name="Park K.-H."/>
        </authorList>
    </citation>
    <scope>NUCLEOTIDE SEQUENCE</scope>
    <source>
        <strain evidence="6">EJ-4</strain>
    </source>
</reference>
<feature type="transmembrane region" description="Helical" evidence="2">
    <location>
        <begin position="86"/>
        <end position="107"/>
    </location>
</feature>
<feature type="transmembrane region" description="Helical" evidence="2">
    <location>
        <begin position="20"/>
        <end position="41"/>
    </location>
</feature>
<feature type="domain" description="MHYT" evidence="5">
    <location>
        <begin position="18"/>
        <end position="212"/>
    </location>
</feature>
<evidence type="ECO:0000313" key="7">
    <source>
        <dbReference type="Proteomes" id="UP000530032"/>
    </source>
</evidence>
<dbReference type="InterPro" id="IPR052155">
    <property type="entry name" value="Biofilm_reg_signaling"/>
</dbReference>
<evidence type="ECO:0000256" key="1">
    <source>
        <dbReference type="ARBA" id="ARBA00051114"/>
    </source>
</evidence>
<keyword evidence="2" id="KW-0812">Transmembrane</keyword>
<feature type="transmembrane region" description="Helical" evidence="2">
    <location>
        <begin position="184"/>
        <end position="203"/>
    </location>
</feature>
<feature type="domain" description="GGDEF" evidence="4">
    <location>
        <begin position="317"/>
        <end position="449"/>
    </location>
</feature>
<evidence type="ECO:0000256" key="2">
    <source>
        <dbReference type="PROSITE-ProRule" id="PRU00244"/>
    </source>
</evidence>
<dbReference type="CDD" id="cd01948">
    <property type="entry name" value="EAL"/>
    <property type="match status" value="1"/>
</dbReference>
<dbReference type="PROSITE" id="PS50883">
    <property type="entry name" value="EAL"/>
    <property type="match status" value="1"/>
</dbReference>
<proteinExistence type="predicted"/>
<evidence type="ECO:0000259" key="3">
    <source>
        <dbReference type="PROSITE" id="PS50883"/>
    </source>
</evidence>
<feature type="domain" description="EAL" evidence="3">
    <location>
        <begin position="458"/>
        <end position="711"/>
    </location>
</feature>
<dbReference type="GO" id="GO:0016020">
    <property type="term" value="C:membrane"/>
    <property type="evidence" value="ECO:0007669"/>
    <property type="project" value="UniProtKB-UniRule"/>
</dbReference>
<dbReference type="GO" id="GO:0071111">
    <property type="term" value="F:cyclic-guanylate-specific phosphodiesterase activity"/>
    <property type="evidence" value="ECO:0007669"/>
    <property type="project" value="UniProtKB-EC"/>
</dbReference>
<sequence length="727" mass="79517">MLSDLSTPLADSFMASSYSLVTVGFSIVIAVMASYVTLGLARRVHLASGGIGRIWWLIGSMVMGTGIWATHFIGMQAFQLPILLGYRGALTLISWVAAVAASALAFGVTTKTEYRWPHFVTASLAMGGGICAMHYLGMLAIDMSIPIVWNWSFVAISVVIAVLASATALSLFRIMFSLSGKKLRLFQVLAALVMGFAICGMHYTGMSAASFASGAICLSAEALNGPELTTIIVLTTAMLLIAAMFSTVLDARLQSTAFKLNESLKESNSKLQLANNELRQRAFADPLTNLPNRLLFEDRLIHALLRLERTNRSSVKDRLGILFVDLDGFKPINDSFGHAAGDEILIGAAQRLLAQARSSDTVARVGGDEFLVLLEDAQDAAACMAVANRILKSLSQPFQLGNKELQITCSIGIVVFPDHGDRDHLIANADAAMYVAKRNGGNSFAVFEPHMGSDASEQLELQSDLRNAIQRQQMSLHYQPKIDGERGSIIGVEALLRWTHPERGMIAPDIFIPLAERFGIIINLGNWVIEEACRQLAEWRGMGLQMRVAINLSVHQLRESGLAERITQTLQRHNVQASQLLCEITESVAMEDTQATQRTFEELRDIGVYLSIDDFGTGYSSLNYLRQLPAQQLKIDRSFIRDLETEEDARAVVHAVVHLAHALGLRVVAEGVETAAQRDILLNMHCDELQGYFYAKPMPADRLLAWAKGDKQDDQADFSTSILGGLS</sequence>
<dbReference type="SMART" id="SM00052">
    <property type="entry name" value="EAL"/>
    <property type="match status" value="1"/>
</dbReference>
<feature type="transmembrane region" description="Helical" evidence="2">
    <location>
        <begin position="147"/>
        <end position="172"/>
    </location>
</feature>
<dbReference type="PROSITE" id="PS50924">
    <property type="entry name" value="MHYT"/>
    <property type="match status" value="1"/>
</dbReference>
<dbReference type="Gene3D" id="3.30.70.270">
    <property type="match status" value="1"/>
</dbReference>
<dbReference type="SUPFAM" id="SSF55073">
    <property type="entry name" value="Nucleotide cyclase"/>
    <property type="match status" value="1"/>
</dbReference>
<dbReference type="InterPro" id="IPR005330">
    <property type="entry name" value="MHYT_dom"/>
</dbReference>
<feature type="transmembrane region" description="Helical" evidence="2">
    <location>
        <begin position="228"/>
        <end position="249"/>
    </location>
</feature>
<dbReference type="GO" id="GO:0071732">
    <property type="term" value="P:cellular response to nitric oxide"/>
    <property type="evidence" value="ECO:0007669"/>
    <property type="project" value="UniProtKB-ARBA"/>
</dbReference>
<keyword evidence="7" id="KW-1185">Reference proteome</keyword>
<dbReference type="SUPFAM" id="SSF141868">
    <property type="entry name" value="EAL domain-like"/>
    <property type="match status" value="1"/>
</dbReference>
<dbReference type="Gene3D" id="3.20.20.450">
    <property type="entry name" value="EAL domain"/>
    <property type="match status" value="1"/>
</dbReference>
<dbReference type="AlphaFoldDB" id="A0A843B5U0"/>
<evidence type="ECO:0000313" key="6">
    <source>
        <dbReference type="EMBL" id="MBI1624875.1"/>
    </source>
</evidence>
<dbReference type="NCBIfam" id="TIGR00254">
    <property type="entry name" value="GGDEF"/>
    <property type="match status" value="1"/>
</dbReference>
<dbReference type="CDD" id="cd01949">
    <property type="entry name" value="GGDEF"/>
    <property type="match status" value="1"/>
</dbReference>
<dbReference type="Proteomes" id="UP000530032">
    <property type="component" value="Unassembled WGS sequence"/>
</dbReference>
<dbReference type="InterPro" id="IPR000160">
    <property type="entry name" value="GGDEF_dom"/>
</dbReference>
<comment type="catalytic activity">
    <reaction evidence="1">
        <text>3',3'-c-di-GMP + H2O = 5'-phosphoguanylyl(3'-&gt;5')guanosine + H(+)</text>
        <dbReference type="Rhea" id="RHEA:24902"/>
        <dbReference type="ChEBI" id="CHEBI:15377"/>
        <dbReference type="ChEBI" id="CHEBI:15378"/>
        <dbReference type="ChEBI" id="CHEBI:58754"/>
        <dbReference type="ChEBI" id="CHEBI:58805"/>
        <dbReference type="EC" id="3.1.4.52"/>
    </reaction>
    <physiologicalReaction direction="left-to-right" evidence="1">
        <dbReference type="Rhea" id="RHEA:24903"/>
    </physiologicalReaction>
</comment>